<protein>
    <recommendedName>
        <fullName evidence="6">RING-type domain-containing protein</fullName>
    </recommendedName>
</protein>
<dbReference type="InterPro" id="IPR050731">
    <property type="entry name" value="HRD1_E3_ubiq-ligases"/>
</dbReference>
<keyword evidence="2 4" id="KW-0863">Zinc-finger</keyword>
<dbReference type="InterPro" id="IPR013083">
    <property type="entry name" value="Znf_RING/FYVE/PHD"/>
</dbReference>
<dbReference type="EnsemblMetazoa" id="AALFPA23_006527.R8514">
    <property type="protein sequence ID" value="AALFPA23_006527.P8514"/>
    <property type="gene ID" value="AALFPA23_006527"/>
</dbReference>
<organism evidence="7 8">
    <name type="scientific">Aedes albopictus</name>
    <name type="common">Asian tiger mosquito</name>
    <name type="synonym">Stegomyia albopicta</name>
    <dbReference type="NCBI Taxonomy" id="7160"/>
    <lineage>
        <taxon>Eukaryota</taxon>
        <taxon>Metazoa</taxon>
        <taxon>Ecdysozoa</taxon>
        <taxon>Arthropoda</taxon>
        <taxon>Hexapoda</taxon>
        <taxon>Insecta</taxon>
        <taxon>Pterygota</taxon>
        <taxon>Neoptera</taxon>
        <taxon>Endopterygota</taxon>
        <taxon>Diptera</taxon>
        <taxon>Nematocera</taxon>
        <taxon>Culicoidea</taxon>
        <taxon>Culicidae</taxon>
        <taxon>Culicinae</taxon>
        <taxon>Aedini</taxon>
        <taxon>Aedes</taxon>
        <taxon>Stegomyia</taxon>
    </lineage>
</organism>
<evidence type="ECO:0000256" key="4">
    <source>
        <dbReference type="PROSITE-ProRule" id="PRU00175"/>
    </source>
</evidence>
<reference evidence="8" key="1">
    <citation type="journal article" date="2015" name="Proc. Natl. Acad. Sci. U.S.A.">
        <title>Genome sequence of the Asian Tiger mosquito, Aedes albopictus, reveals insights into its biology, genetics, and evolution.</title>
        <authorList>
            <person name="Chen X.G."/>
            <person name="Jiang X."/>
            <person name="Gu J."/>
            <person name="Xu M."/>
            <person name="Wu Y."/>
            <person name="Deng Y."/>
            <person name="Zhang C."/>
            <person name="Bonizzoni M."/>
            <person name="Dermauw W."/>
            <person name="Vontas J."/>
            <person name="Armbruster P."/>
            <person name="Huang X."/>
            <person name="Yang Y."/>
            <person name="Zhang H."/>
            <person name="He W."/>
            <person name="Peng H."/>
            <person name="Liu Y."/>
            <person name="Wu K."/>
            <person name="Chen J."/>
            <person name="Lirakis M."/>
            <person name="Topalis P."/>
            <person name="Van Leeuwen T."/>
            <person name="Hall A.B."/>
            <person name="Jiang X."/>
            <person name="Thorpe C."/>
            <person name="Mueller R.L."/>
            <person name="Sun C."/>
            <person name="Waterhouse R.M."/>
            <person name="Yan G."/>
            <person name="Tu Z.J."/>
            <person name="Fang X."/>
            <person name="James A.A."/>
        </authorList>
    </citation>
    <scope>NUCLEOTIDE SEQUENCE [LARGE SCALE GENOMIC DNA]</scope>
    <source>
        <strain evidence="8">Foshan</strain>
    </source>
</reference>
<keyword evidence="3" id="KW-0862">Zinc</keyword>
<feature type="region of interest" description="Disordered" evidence="5">
    <location>
        <begin position="1"/>
        <end position="20"/>
    </location>
</feature>
<accession>A0ABM1Y7L3</accession>
<proteinExistence type="predicted"/>
<keyword evidence="1" id="KW-0479">Metal-binding</keyword>
<reference evidence="7" key="2">
    <citation type="submission" date="2025-05" db="UniProtKB">
        <authorList>
            <consortium name="EnsemblMetazoa"/>
        </authorList>
    </citation>
    <scope>IDENTIFICATION</scope>
    <source>
        <strain evidence="7">Foshan</strain>
    </source>
</reference>
<dbReference type="Pfam" id="PF13639">
    <property type="entry name" value="zf-RING_2"/>
    <property type="match status" value="1"/>
</dbReference>
<evidence type="ECO:0000256" key="2">
    <source>
        <dbReference type="ARBA" id="ARBA00022771"/>
    </source>
</evidence>
<dbReference type="SUPFAM" id="SSF57850">
    <property type="entry name" value="RING/U-box"/>
    <property type="match status" value="1"/>
</dbReference>
<sequence length="129" mass="14602">MTSKPDSETLAPTSAPSAPYKNDCVICMEAIVDQGKFLECAHEFHEACIDQWFAFKETCPMCRYDHAEPSNKQNTSSAVIVSGEEEAAITPRQEAVQARRRSRRQSFSSRPSTSRSRSSSIRRSRSRRR</sequence>
<evidence type="ECO:0000256" key="5">
    <source>
        <dbReference type="SAM" id="MobiDB-lite"/>
    </source>
</evidence>
<feature type="compositionally biased region" description="Polar residues" evidence="5">
    <location>
        <begin position="1"/>
        <end position="16"/>
    </location>
</feature>
<evidence type="ECO:0000256" key="1">
    <source>
        <dbReference type="ARBA" id="ARBA00022723"/>
    </source>
</evidence>
<dbReference type="RefSeq" id="XP_062709790.1">
    <property type="nucleotide sequence ID" value="XM_062853806.1"/>
</dbReference>
<dbReference type="GeneID" id="134288572"/>
<dbReference type="Proteomes" id="UP000069940">
    <property type="component" value="Unassembled WGS sequence"/>
</dbReference>
<dbReference type="SMART" id="SM00184">
    <property type="entry name" value="RING"/>
    <property type="match status" value="1"/>
</dbReference>
<keyword evidence="8" id="KW-1185">Reference proteome</keyword>
<feature type="compositionally biased region" description="Polar residues" evidence="5">
    <location>
        <begin position="70"/>
        <end position="79"/>
    </location>
</feature>
<feature type="compositionally biased region" description="Basic residues" evidence="5">
    <location>
        <begin position="120"/>
        <end position="129"/>
    </location>
</feature>
<evidence type="ECO:0000313" key="7">
    <source>
        <dbReference type="EnsemblMetazoa" id="AALFPA23_006527.P8514"/>
    </source>
</evidence>
<feature type="domain" description="RING-type" evidence="6">
    <location>
        <begin position="24"/>
        <end position="63"/>
    </location>
</feature>
<dbReference type="PANTHER" id="PTHR22763">
    <property type="entry name" value="RING ZINC FINGER PROTEIN"/>
    <property type="match status" value="1"/>
</dbReference>
<evidence type="ECO:0000256" key="3">
    <source>
        <dbReference type="ARBA" id="ARBA00022833"/>
    </source>
</evidence>
<name>A0ABM1Y7L3_AEDAL</name>
<dbReference type="Gene3D" id="3.30.40.10">
    <property type="entry name" value="Zinc/RING finger domain, C3HC4 (zinc finger)"/>
    <property type="match status" value="1"/>
</dbReference>
<evidence type="ECO:0000313" key="8">
    <source>
        <dbReference type="Proteomes" id="UP000069940"/>
    </source>
</evidence>
<evidence type="ECO:0000259" key="6">
    <source>
        <dbReference type="PROSITE" id="PS50089"/>
    </source>
</evidence>
<feature type="compositionally biased region" description="Low complexity" evidence="5">
    <location>
        <begin position="105"/>
        <end position="119"/>
    </location>
</feature>
<feature type="region of interest" description="Disordered" evidence="5">
    <location>
        <begin position="66"/>
        <end position="129"/>
    </location>
</feature>
<dbReference type="InterPro" id="IPR001841">
    <property type="entry name" value="Znf_RING"/>
</dbReference>
<dbReference type="PROSITE" id="PS50089">
    <property type="entry name" value="ZF_RING_2"/>
    <property type="match status" value="1"/>
</dbReference>